<dbReference type="InterPro" id="IPR000477">
    <property type="entry name" value="RT_dom"/>
</dbReference>
<evidence type="ECO:0000313" key="3">
    <source>
        <dbReference type="Ensembl" id="ENSCCRP00000161421.1"/>
    </source>
</evidence>
<name>A0A9J8C552_CYPCA</name>
<keyword evidence="4" id="KW-1185">Reference proteome</keyword>
<dbReference type="Pfam" id="PF00078">
    <property type="entry name" value="RVT_1"/>
    <property type="match status" value="1"/>
</dbReference>
<dbReference type="InterPro" id="IPR036691">
    <property type="entry name" value="Endo/exonu/phosph_ase_sf"/>
</dbReference>
<dbReference type="OMA" id="FLCINEN"/>
<dbReference type="InterPro" id="IPR043502">
    <property type="entry name" value="DNA/RNA_pol_sf"/>
</dbReference>
<reference evidence="3" key="2">
    <citation type="submission" date="2025-09" db="UniProtKB">
        <authorList>
            <consortium name="Ensembl"/>
        </authorList>
    </citation>
    <scope>IDENTIFICATION</scope>
</reference>
<dbReference type="SUPFAM" id="SSF56219">
    <property type="entry name" value="DNase I-like"/>
    <property type="match status" value="1"/>
</dbReference>
<evidence type="ECO:0000259" key="2">
    <source>
        <dbReference type="PROSITE" id="PS50878"/>
    </source>
</evidence>
<dbReference type="Proteomes" id="UP001108240">
    <property type="component" value="Unplaced"/>
</dbReference>
<dbReference type="GeneTree" id="ENSGT01150000286909"/>
<keyword evidence="1" id="KW-0472">Membrane</keyword>
<feature type="transmembrane region" description="Helical" evidence="1">
    <location>
        <begin position="56"/>
        <end position="84"/>
    </location>
</feature>
<dbReference type="AlphaFoldDB" id="A0A9J8C552"/>
<protein>
    <recommendedName>
        <fullName evidence="2">Reverse transcriptase domain-containing protein</fullName>
    </recommendedName>
</protein>
<reference evidence="3" key="1">
    <citation type="submission" date="2025-08" db="UniProtKB">
        <authorList>
            <consortium name="Ensembl"/>
        </authorList>
    </citation>
    <scope>IDENTIFICATION</scope>
</reference>
<dbReference type="CDD" id="cd01650">
    <property type="entry name" value="RT_nLTR_like"/>
    <property type="match status" value="1"/>
</dbReference>
<dbReference type="PROSITE" id="PS50878">
    <property type="entry name" value="RT_POL"/>
    <property type="match status" value="1"/>
</dbReference>
<feature type="domain" description="Reverse transcriptase" evidence="2">
    <location>
        <begin position="458"/>
        <end position="732"/>
    </location>
</feature>
<proteinExistence type="predicted"/>
<keyword evidence="1" id="KW-0812">Transmembrane</keyword>
<accession>A0A9J8C552</accession>
<dbReference type="Gene3D" id="3.60.10.10">
    <property type="entry name" value="Endonuclease/exonuclease/phosphatase"/>
    <property type="match status" value="1"/>
</dbReference>
<dbReference type="SUPFAM" id="SSF56672">
    <property type="entry name" value="DNA/RNA polymerases"/>
    <property type="match status" value="1"/>
</dbReference>
<evidence type="ECO:0000313" key="4">
    <source>
        <dbReference type="Proteomes" id="UP001108240"/>
    </source>
</evidence>
<organism evidence="3 4">
    <name type="scientific">Cyprinus carpio carpio</name>
    <dbReference type="NCBI Taxonomy" id="630221"/>
    <lineage>
        <taxon>Eukaryota</taxon>
        <taxon>Metazoa</taxon>
        <taxon>Chordata</taxon>
        <taxon>Craniata</taxon>
        <taxon>Vertebrata</taxon>
        <taxon>Euteleostomi</taxon>
        <taxon>Actinopterygii</taxon>
        <taxon>Neopterygii</taxon>
        <taxon>Teleostei</taxon>
        <taxon>Ostariophysi</taxon>
        <taxon>Cypriniformes</taxon>
        <taxon>Cyprinidae</taxon>
        <taxon>Cyprininae</taxon>
        <taxon>Cyprinus</taxon>
    </lineage>
</organism>
<dbReference type="Ensembl" id="ENSCCRT00000143575.1">
    <property type="protein sequence ID" value="ENSCCRP00000161421.1"/>
    <property type="gene ID" value="ENSCCRG00000078527.1"/>
</dbReference>
<keyword evidence="1" id="KW-1133">Transmembrane helix</keyword>
<dbReference type="PANTHER" id="PTHR33332">
    <property type="entry name" value="REVERSE TRANSCRIPTASE DOMAIN-CONTAINING PROTEIN"/>
    <property type="match status" value="1"/>
</dbReference>
<evidence type="ECO:0000256" key="1">
    <source>
        <dbReference type="SAM" id="Phobius"/>
    </source>
</evidence>
<sequence length="757" mass="84819">MCFNVSYRLIGSACVLCCLDECLCVDIREVLTSDWVSISPNTVPLSCTPSSLFSAVFYWLFSLLFAIALFICICCQDVSALLIYDCQTLYNIRTNKDTMSGRYVSGNHQTKNFIQDFAEFVAGIALKYDRFLIIGDFNIHLCCESKPLVKDFLRLIDSFNLTQSVTGPTHEKGHTLDLVLSYGLCITIGEISDTCISDHLHVLFTLVVPNSEISTCASAQPSVRAINPLTASQFSIVFKDSLLYNLDDCNLSVEEFTVLFDSTCTEILDSLAPLRKKRPKVLSEPWLNDTNRSLRRACRVAERKWKRDKLKISFEMMQDALCKYQRAVKSAKTNFFSDLVASNSQGPQVLFNVFNSLVNPRDSDCIVPSLILCENFLKHFVDKIAGLSFPPFTVISNSPDFSFCPAVFQQFEPVTFSYLFDIVKQLHPTNCPLDSIPARLAKDVFDTVGPSIVSLVNTSLSSGCVPSVFKHAIVQPLLKKNNLDPSILSNFRPISKLPFLSKVLERVVFNQLQSFIDEFRINENFQSGFKPRHSTETALLRVSNDLLLTVDSGNSAVLVLLDLTAAFDTVNHSILLSRLEQCVGIKGIALKWFQSYLTDRSFSVHLGEFSSSAAPLFCGVPQGSVLGPMFLSLYMLPLGYIFKKHNITFHCYADDVQIYLPVKTNDKASFLLLLNCLRDLKVWLDQNFLCINENKTEIVVFGRTGDLSACVDALGNLGLYVRPFTKNLGVIFDSAFKFEKQISSVVKASFFQLRRLA</sequence>